<proteinExistence type="predicted"/>
<feature type="compositionally biased region" description="Low complexity" evidence="1">
    <location>
        <begin position="19"/>
        <end position="37"/>
    </location>
</feature>
<name>A0ABZ0PLH7_9PROT</name>
<protein>
    <recommendedName>
        <fullName evidence="4">MetA-pathway of phenol degradation</fullName>
    </recommendedName>
</protein>
<evidence type="ECO:0000313" key="3">
    <source>
        <dbReference type="Proteomes" id="UP001305521"/>
    </source>
</evidence>
<evidence type="ECO:0008006" key="4">
    <source>
        <dbReference type="Google" id="ProtNLM"/>
    </source>
</evidence>
<reference evidence="2 3" key="1">
    <citation type="submission" date="2023-11" db="EMBL/GenBank/DDBJ databases">
        <title>Arctic aerobic anoxygenic photoheterotroph Sediminicoccus rosea KRV36 adapts its photosynthesis to long days of polar summer.</title>
        <authorList>
            <person name="Tomasch J."/>
            <person name="Kopejtka K."/>
            <person name="Bily T."/>
            <person name="Gardiner A.T."/>
            <person name="Gardian Z."/>
            <person name="Shivaramu S."/>
            <person name="Koblizek M."/>
            <person name="Engelhardt F."/>
            <person name="Kaftan D."/>
        </authorList>
    </citation>
    <scope>NUCLEOTIDE SEQUENCE [LARGE SCALE GENOMIC DNA]</scope>
    <source>
        <strain evidence="2 3">R-30</strain>
    </source>
</reference>
<dbReference type="EMBL" id="CP137852">
    <property type="protein sequence ID" value="WPB86217.1"/>
    <property type="molecule type" value="Genomic_DNA"/>
</dbReference>
<evidence type="ECO:0000256" key="1">
    <source>
        <dbReference type="SAM" id="MobiDB-lite"/>
    </source>
</evidence>
<feature type="compositionally biased region" description="Pro residues" evidence="1">
    <location>
        <begin position="38"/>
        <end position="54"/>
    </location>
</feature>
<evidence type="ECO:0000313" key="2">
    <source>
        <dbReference type="EMBL" id="WPB86217.1"/>
    </source>
</evidence>
<feature type="region of interest" description="Disordered" evidence="1">
    <location>
        <begin position="1"/>
        <end position="63"/>
    </location>
</feature>
<dbReference type="Proteomes" id="UP001305521">
    <property type="component" value="Chromosome"/>
</dbReference>
<keyword evidence="3" id="KW-1185">Reference proteome</keyword>
<gene>
    <name evidence="2" type="ORF">R9Z33_04940</name>
</gene>
<sequence>MERIRLLEQRLEQLERSPQRTTRPAPARPAAASAAAPAPAPIAPVATPAPPPTEPASRLRDPREEEIPQEAFVFRDQAVTLRPGKAELSLDLGYLRDRRTVSSDRSGSAVLTGRVGLLDGVEASVTVPFFIATRSFEFSPTFVTDRETRAMGDVTAQVNIRGWGEREYRPGAVFTAALVTPTGPSPFVNPEQGITSQQVPVDITQFISTRAAWALRGGVQMFKTVDPLVIFGGIAYEYAFPVEQSGITFRPGWRISYNAGVSFALSDRSTLGFTFIGNYTAALQANSIQYRATASEAAVFRLSLVQRLAQGLWIEPSLGMGLVSESPNVQVGLGLRYRF</sequence>
<dbReference type="RefSeq" id="WP_318650190.1">
    <property type="nucleotide sequence ID" value="NZ_CP137852.1"/>
</dbReference>
<feature type="compositionally biased region" description="Basic and acidic residues" evidence="1">
    <location>
        <begin position="1"/>
        <end position="18"/>
    </location>
</feature>
<organism evidence="2 3">
    <name type="scientific">Sediminicoccus rosea</name>
    <dbReference type="NCBI Taxonomy" id="1225128"/>
    <lineage>
        <taxon>Bacteria</taxon>
        <taxon>Pseudomonadati</taxon>
        <taxon>Pseudomonadota</taxon>
        <taxon>Alphaproteobacteria</taxon>
        <taxon>Acetobacterales</taxon>
        <taxon>Roseomonadaceae</taxon>
        <taxon>Sediminicoccus</taxon>
    </lineage>
</organism>
<accession>A0ABZ0PLH7</accession>